<organism evidence="1 2">
    <name type="scientific">Bombardia bombarda</name>
    <dbReference type="NCBI Taxonomy" id="252184"/>
    <lineage>
        <taxon>Eukaryota</taxon>
        <taxon>Fungi</taxon>
        <taxon>Dikarya</taxon>
        <taxon>Ascomycota</taxon>
        <taxon>Pezizomycotina</taxon>
        <taxon>Sordariomycetes</taxon>
        <taxon>Sordariomycetidae</taxon>
        <taxon>Sordariales</taxon>
        <taxon>Lasiosphaeriaceae</taxon>
        <taxon>Bombardia</taxon>
    </lineage>
</organism>
<keyword evidence="2" id="KW-1185">Reference proteome</keyword>
<accession>A0AA40C964</accession>
<dbReference type="Proteomes" id="UP001174934">
    <property type="component" value="Unassembled WGS sequence"/>
</dbReference>
<dbReference type="AlphaFoldDB" id="A0AA40C964"/>
<comment type="caution">
    <text evidence="1">The sequence shown here is derived from an EMBL/GenBank/DDBJ whole genome shotgun (WGS) entry which is preliminary data.</text>
</comment>
<name>A0AA40C964_9PEZI</name>
<evidence type="ECO:0000313" key="1">
    <source>
        <dbReference type="EMBL" id="KAK0630066.1"/>
    </source>
</evidence>
<sequence length="113" mass="12320">MASYHFVSLLLLLLVVVYSRLVRWTFLLAATSPSVRLASMQPEDGVVRDACLVCGRWTSVYWSPGTLPKAACSHGVKDNNAKPHVVIGTQHLDSSMPEVWRMEVHLGVGGGST</sequence>
<proteinExistence type="predicted"/>
<protein>
    <submittedName>
        <fullName evidence="1">Uncharacterized protein</fullName>
    </submittedName>
</protein>
<reference evidence="1" key="1">
    <citation type="submission" date="2023-06" db="EMBL/GenBank/DDBJ databases">
        <title>Genome-scale phylogeny and comparative genomics of the fungal order Sordariales.</title>
        <authorList>
            <consortium name="Lawrence Berkeley National Laboratory"/>
            <person name="Hensen N."/>
            <person name="Bonometti L."/>
            <person name="Westerberg I."/>
            <person name="Brannstrom I.O."/>
            <person name="Guillou S."/>
            <person name="Cros-Aarteil S."/>
            <person name="Calhoun S."/>
            <person name="Haridas S."/>
            <person name="Kuo A."/>
            <person name="Mondo S."/>
            <person name="Pangilinan J."/>
            <person name="Riley R."/>
            <person name="LaButti K."/>
            <person name="Andreopoulos B."/>
            <person name="Lipzen A."/>
            <person name="Chen C."/>
            <person name="Yanf M."/>
            <person name="Daum C."/>
            <person name="Ng V."/>
            <person name="Clum A."/>
            <person name="Steindorff A."/>
            <person name="Ohm R."/>
            <person name="Martin F."/>
            <person name="Silar P."/>
            <person name="Natvig D."/>
            <person name="Lalanne C."/>
            <person name="Gautier V."/>
            <person name="Ament-velasquez S.L."/>
            <person name="Kruys A."/>
            <person name="Hutchinson M.I."/>
            <person name="Powell A.J."/>
            <person name="Barry K."/>
            <person name="Miller A.N."/>
            <person name="Grigoriev I.V."/>
            <person name="Debuchy R."/>
            <person name="Gladieux P."/>
            <person name="Thoren M.H."/>
            <person name="Johannesson H."/>
        </authorList>
    </citation>
    <scope>NUCLEOTIDE SEQUENCE</scope>
    <source>
        <strain evidence="1">SMH3391-2</strain>
    </source>
</reference>
<gene>
    <name evidence="1" type="ORF">B0T17DRAFT_506566</name>
</gene>
<dbReference type="EMBL" id="JAULSR010000002">
    <property type="protein sequence ID" value="KAK0630066.1"/>
    <property type="molecule type" value="Genomic_DNA"/>
</dbReference>
<evidence type="ECO:0000313" key="2">
    <source>
        <dbReference type="Proteomes" id="UP001174934"/>
    </source>
</evidence>